<accession>A0A7W9BSY5</accession>
<evidence type="ECO:0000313" key="2">
    <source>
        <dbReference type="Proteomes" id="UP000546701"/>
    </source>
</evidence>
<gene>
    <name evidence="1" type="ORF">FHS99_001930</name>
</gene>
<comment type="caution">
    <text evidence="1">The sequence shown here is derived from an EMBL/GenBank/DDBJ whole genome shotgun (WGS) entry which is preliminary data.</text>
</comment>
<reference evidence="1 2" key="1">
    <citation type="submission" date="2020-08" db="EMBL/GenBank/DDBJ databases">
        <title>Genomic Encyclopedia of Type Strains, Phase IV (KMG-IV): sequencing the most valuable type-strain genomes for metagenomic binning, comparative biology and taxonomic classification.</title>
        <authorList>
            <person name="Goeker M."/>
        </authorList>
    </citation>
    <scope>NUCLEOTIDE SEQUENCE [LARGE SCALE GENOMIC DNA]</scope>
    <source>
        <strain evidence="1 2">DSM 103336</strain>
    </source>
</reference>
<keyword evidence="2" id="KW-1185">Reference proteome</keyword>
<proteinExistence type="predicted"/>
<dbReference type="RefSeq" id="WP_188699414.1">
    <property type="nucleotide sequence ID" value="NZ_BMJP01000001.1"/>
</dbReference>
<name>A0A7W9BSY5_9SPHN</name>
<dbReference type="Proteomes" id="UP000546701">
    <property type="component" value="Unassembled WGS sequence"/>
</dbReference>
<evidence type="ECO:0000313" key="1">
    <source>
        <dbReference type="EMBL" id="MBB5729445.1"/>
    </source>
</evidence>
<protein>
    <submittedName>
        <fullName evidence="1">Putative hemolysin</fullName>
    </submittedName>
</protein>
<dbReference type="AlphaFoldDB" id="A0A7W9BSY5"/>
<sequence>MLLAACDPFKPDDPKSVIVTPVGQCQNLGGTPATRKAKDGTPWKVCTFPDTRVCDLEKLRIDNRCYTTVPDTAPETTPGN</sequence>
<organism evidence="1 2">
    <name type="scientific">Sphingomonas prati</name>
    <dbReference type="NCBI Taxonomy" id="1843237"/>
    <lineage>
        <taxon>Bacteria</taxon>
        <taxon>Pseudomonadati</taxon>
        <taxon>Pseudomonadota</taxon>
        <taxon>Alphaproteobacteria</taxon>
        <taxon>Sphingomonadales</taxon>
        <taxon>Sphingomonadaceae</taxon>
        <taxon>Sphingomonas</taxon>
    </lineage>
</organism>
<dbReference type="EMBL" id="JACIJR010000004">
    <property type="protein sequence ID" value="MBB5729445.1"/>
    <property type="molecule type" value="Genomic_DNA"/>
</dbReference>